<evidence type="ECO:0000256" key="6">
    <source>
        <dbReference type="SAM" id="Coils"/>
    </source>
</evidence>
<keyword evidence="7" id="KW-0812">Transmembrane</keyword>
<feature type="domain" description="CusB-like beta-barrel" evidence="9">
    <location>
        <begin position="256"/>
        <end position="340"/>
    </location>
</feature>
<evidence type="ECO:0000256" key="7">
    <source>
        <dbReference type="SAM" id="Phobius"/>
    </source>
</evidence>
<dbReference type="AlphaFoldDB" id="E6PR99"/>
<dbReference type="GO" id="GO:0042597">
    <property type="term" value="C:periplasmic space"/>
    <property type="evidence" value="ECO:0007669"/>
    <property type="project" value="UniProtKB-SubCell"/>
</dbReference>
<feature type="domain" description="YbhG-like alpha-helical hairpin" evidence="8">
    <location>
        <begin position="91"/>
        <end position="218"/>
    </location>
</feature>
<dbReference type="InterPro" id="IPR059052">
    <property type="entry name" value="HH_YbhG-like"/>
</dbReference>
<keyword evidence="7" id="KW-1133">Transmembrane helix</keyword>
<dbReference type="SUPFAM" id="SSF111369">
    <property type="entry name" value="HlyD-like secretion proteins"/>
    <property type="match status" value="3"/>
</dbReference>
<keyword evidence="7" id="KW-0472">Membrane</keyword>
<evidence type="ECO:0000256" key="2">
    <source>
        <dbReference type="ARBA" id="ARBA00010602"/>
    </source>
</evidence>
<keyword evidence="4" id="KW-0574">Periplasm</keyword>
<comment type="subcellular location">
    <subcellularLocation>
        <location evidence="1">Periplasm</location>
    </subcellularLocation>
</comment>
<dbReference type="InterPro" id="IPR058792">
    <property type="entry name" value="Beta-barrel_RND_2"/>
</dbReference>
<dbReference type="Gene3D" id="1.10.287.470">
    <property type="entry name" value="Helix hairpin bin"/>
    <property type="match status" value="1"/>
</dbReference>
<organism evidence="10">
    <name type="scientific">mine drainage metagenome</name>
    <dbReference type="NCBI Taxonomy" id="410659"/>
    <lineage>
        <taxon>unclassified sequences</taxon>
        <taxon>metagenomes</taxon>
        <taxon>ecological metagenomes</taxon>
    </lineage>
</organism>
<feature type="coiled-coil region" evidence="6">
    <location>
        <begin position="133"/>
        <end position="217"/>
    </location>
</feature>
<name>E6PR99_9ZZZZ</name>
<dbReference type="Gene3D" id="2.40.30.170">
    <property type="match status" value="1"/>
</dbReference>
<dbReference type="InterPro" id="IPR050465">
    <property type="entry name" value="UPF0194_transport"/>
</dbReference>
<sequence length="358" mass="39044">MIDQRTSRKFCLTAMKNKRLPVLVLVIVLIAAGAAAYWALHRPKAQTQTLTLYGNIDIRQVQLAFNDAGRIARLRVQEGDTVHKNQPVAQLDPARFQDAVNRAQAVLLAQQNILAKLRAGSRPQEIAGARAGVDAAQAALQNAEGTYKRQQTLVDADFLPRQTLDNAAQALKTAKADAQRAQQALSLALQGPRKEDIAAAQAQVQADQAALALARRELADTELRAPEAGVVENRILEEGDMAASQTPVMTIALNNPVWARAYVPERELGRLAPGMRARIFSDSFPGQAFDGWVGFISPTAEFTPKSVQTTELRAELVYRVRVYACNPQGRLRLGMPVTVEVPLRDNAPQQVPRHACAG</sequence>
<comment type="caution">
    <text evidence="10">The sequence shown here is derived from an EMBL/GenBank/DDBJ whole genome shotgun (WGS) entry which is preliminary data.</text>
</comment>
<evidence type="ECO:0000259" key="8">
    <source>
        <dbReference type="Pfam" id="PF25881"/>
    </source>
</evidence>
<reference evidence="10" key="1">
    <citation type="submission" date="2009-10" db="EMBL/GenBank/DDBJ databases">
        <title>Diversity of trophic interactions inside an arsenic-rich microbial ecosystem.</title>
        <authorList>
            <person name="Bertin P.N."/>
            <person name="Heinrich-Salmeron A."/>
            <person name="Pelletier E."/>
            <person name="Goulhen-Chollet F."/>
            <person name="Arsene-Ploetze F."/>
            <person name="Gallien S."/>
            <person name="Calteau A."/>
            <person name="Vallenet D."/>
            <person name="Casiot C."/>
            <person name="Chane-Woon-Ming B."/>
            <person name="Giloteaux L."/>
            <person name="Barakat M."/>
            <person name="Bonnefoy V."/>
            <person name="Bruneel O."/>
            <person name="Chandler M."/>
            <person name="Cleiss J."/>
            <person name="Duran R."/>
            <person name="Elbaz-Poulichet F."/>
            <person name="Fonknechten N."/>
            <person name="Lauga B."/>
            <person name="Mornico D."/>
            <person name="Ortet P."/>
            <person name="Schaeffer C."/>
            <person name="Siguier P."/>
            <person name="Alexander Thil Smith A."/>
            <person name="Van Dorsselaer A."/>
            <person name="Weissenbach J."/>
            <person name="Medigue C."/>
            <person name="Le Paslier D."/>
        </authorList>
    </citation>
    <scope>NUCLEOTIDE SEQUENCE</scope>
</reference>
<dbReference type="PANTHER" id="PTHR32347">
    <property type="entry name" value="EFFLUX SYSTEM COMPONENT YKNX-RELATED"/>
    <property type="match status" value="1"/>
</dbReference>
<protein>
    <submittedName>
        <fullName evidence="10">Putative Secretion protein HlyD</fullName>
    </submittedName>
</protein>
<evidence type="ECO:0000256" key="4">
    <source>
        <dbReference type="ARBA" id="ARBA00022764"/>
    </source>
</evidence>
<evidence type="ECO:0000256" key="3">
    <source>
        <dbReference type="ARBA" id="ARBA00022729"/>
    </source>
</evidence>
<dbReference type="Pfam" id="PF25881">
    <property type="entry name" value="HH_YBHG"/>
    <property type="match status" value="1"/>
</dbReference>
<dbReference type="EMBL" id="CABM01000043">
    <property type="protein sequence ID" value="CBH97454.1"/>
    <property type="molecule type" value="Genomic_DNA"/>
</dbReference>
<accession>E6PR99</accession>
<comment type="similarity">
    <text evidence="2">Belongs to the UPF0194 family.</text>
</comment>
<dbReference type="Pfam" id="PF25954">
    <property type="entry name" value="Beta-barrel_RND_2"/>
    <property type="match status" value="1"/>
</dbReference>
<evidence type="ECO:0000259" key="9">
    <source>
        <dbReference type="Pfam" id="PF25954"/>
    </source>
</evidence>
<evidence type="ECO:0000256" key="5">
    <source>
        <dbReference type="ARBA" id="ARBA00023054"/>
    </source>
</evidence>
<gene>
    <name evidence="10" type="ORF">CARN2_2926</name>
</gene>
<evidence type="ECO:0000313" key="10">
    <source>
        <dbReference type="EMBL" id="CBH97454.1"/>
    </source>
</evidence>
<keyword evidence="5 6" id="KW-0175">Coiled coil</keyword>
<keyword evidence="3" id="KW-0732">Signal</keyword>
<dbReference type="Gene3D" id="2.40.50.100">
    <property type="match status" value="2"/>
</dbReference>
<feature type="transmembrane region" description="Helical" evidence="7">
    <location>
        <begin position="20"/>
        <end position="40"/>
    </location>
</feature>
<proteinExistence type="inferred from homology"/>
<evidence type="ECO:0000256" key="1">
    <source>
        <dbReference type="ARBA" id="ARBA00004418"/>
    </source>
</evidence>
<dbReference type="PANTHER" id="PTHR32347:SF29">
    <property type="entry name" value="UPF0194 MEMBRANE PROTEIN YBHG"/>
    <property type="match status" value="1"/>
</dbReference>